<dbReference type="EMBL" id="JNFH02000006">
    <property type="protein sequence ID" value="KKF39970.1"/>
    <property type="molecule type" value="Genomic_DNA"/>
</dbReference>
<dbReference type="AlphaFoldDB" id="A0A0F8AYM8"/>
<sequence>MTKIQTPHQAREKAEIHYTGGWYIAELDSPQLVVQGESEADARQKIGKRWEEYTSEPDESDIRIGNSDGESDSVQRKMTLSKF</sequence>
<comment type="caution">
    <text evidence="2">The sequence shown here is derived from an EMBL/GenBank/DDBJ whole genome shotgun (WGS) entry which is preliminary data.</text>
</comment>
<evidence type="ECO:0000256" key="1">
    <source>
        <dbReference type="SAM" id="MobiDB-lite"/>
    </source>
</evidence>
<proteinExistence type="predicted"/>
<keyword evidence="3" id="KW-1185">Reference proteome</keyword>
<evidence type="ECO:0000313" key="3">
    <source>
        <dbReference type="Proteomes" id="UP000053331"/>
    </source>
</evidence>
<name>A0A0F8AYM8_9EURY</name>
<evidence type="ECO:0000313" key="2">
    <source>
        <dbReference type="EMBL" id="KKF39970.1"/>
    </source>
</evidence>
<dbReference type="Proteomes" id="UP000053331">
    <property type="component" value="Unassembled WGS sequence"/>
</dbReference>
<organism evidence="2 3">
    <name type="scientific">Halorubrum saccharovorum</name>
    <dbReference type="NCBI Taxonomy" id="2248"/>
    <lineage>
        <taxon>Archaea</taxon>
        <taxon>Methanobacteriati</taxon>
        <taxon>Methanobacteriota</taxon>
        <taxon>Stenosarchaea group</taxon>
        <taxon>Halobacteria</taxon>
        <taxon>Halobacteriales</taxon>
        <taxon>Haloferacaceae</taxon>
        <taxon>Halorubrum</taxon>
    </lineage>
</organism>
<protein>
    <submittedName>
        <fullName evidence="2">Uncharacterized protein</fullName>
    </submittedName>
</protein>
<feature type="region of interest" description="Disordered" evidence="1">
    <location>
        <begin position="48"/>
        <end position="83"/>
    </location>
</feature>
<reference evidence="2 3" key="1">
    <citation type="journal article" date="2015" name="Genome Announc.">
        <title>Draft genome sequence of a Halorubrum H3 strain isolated from the burlinskoye salt lake (Altai Krai, Russia).</title>
        <authorList>
            <person name="Rozanov A.S."/>
            <person name="Bryanskaya A.V."/>
            <person name="Malup T.K."/>
            <person name="Kotenko A.V."/>
            <person name="Peltek S.E."/>
        </authorList>
    </citation>
    <scope>NUCLEOTIDE SEQUENCE [LARGE SCALE GENOMIC DNA]</scope>
    <source>
        <strain evidence="2 3">H3</strain>
    </source>
</reference>
<accession>A0A0F8AYM8</accession>
<gene>
    <name evidence="2" type="ORF">FK85_24375</name>
</gene>
<dbReference type="RefSeq" id="WP_050023512.1">
    <property type="nucleotide sequence ID" value="NZ_JNFH02000006.1"/>
</dbReference>